<evidence type="ECO:0000313" key="5">
    <source>
        <dbReference type="Proteomes" id="UP000772618"/>
    </source>
</evidence>
<comment type="similarity">
    <text evidence="1">Belongs to the short-chain dehydrogenases/reductases (SDR) family.</text>
</comment>
<evidence type="ECO:0000256" key="2">
    <source>
        <dbReference type="ARBA" id="ARBA00023002"/>
    </source>
</evidence>
<organism evidence="4 5">
    <name type="scientific">Chryseosolibacter indicus</name>
    <dbReference type="NCBI Taxonomy" id="2782351"/>
    <lineage>
        <taxon>Bacteria</taxon>
        <taxon>Pseudomonadati</taxon>
        <taxon>Bacteroidota</taxon>
        <taxon>Cytophagia</taxon>
        <taxon>Cytophagales</taxon>
        <taxon>Chryseotaleaceae</taxon>
        <taxon>Chryseosolibacter</taxon>
    </lineage>
</organism>
<feature type="region of interest" description="Disordered" evidence="3">
    <location>
        <begin position="1"/>
        <end position="36"/>
    </location>
</feature>
<reference evidence="4 5" key="1">
    <citation type="submission" date="2021-05" db="EMBL/GenBank/DDBJ databases">
        <title>A Polyphasic approach of four new species of the genus Ohtaekwangia: Ohtaekwangia histidinii sp. nov., Ohtaekwangia cretensis sp. nov., Ohtaekwangia indiensis sp. nov., Ohtaekwangia reichenbachii sp. nov. from diverse environment.</title>
        <authorList>
            <person name="Octaviana S."/>
        </authorList>
    </citation>
    <scope>NUCLEOTIDE SEQUENCE [LARGE SCALE GENOMIC DNA]</scope>
    <source>
        <strain evidence="4 5">PWU20</strain>
    </source>
</reference>
<comment type="caution">
    <text evidence="4">The sequence shown here is derived from an EMBL/GenBank/DDBJ whole genome shotgun (WGS) entry which is preliminary data.</text>
</comment>
<accession>A0ABS5VM74</accession>
<evidence type="ECO:0000256" key="1">
    <source>
        <dbReference type="ARBA" id="ARBA00006484"/>
    </source>
</evidence>
<keyword evidence="2" id="KW-0560">Oxidoreductase</keyword>
<dbReference type="EMBL" id="JAHESD010000006">
    <property type="protein sequence ID" value="MBT1702550.1"/>
    <property type="molecule type" value="Genomic_DNA"/>
</dbReference>
<dbReference type="Gene3D" id="3.40.50.720">
    <property type="entry name" value="NAD(P)-binding Rossmann-like Domain"/>
    <property type="match status" value="1"/>
</dbReference>
<evidence type="ECO:0000256" key="3">
    <source>
        <dbReference type="SAM" id="MobiDB-lite"/>
    </source>
</evidence>
<sequence length="287" mass="31029">MQKGGKKRPLRKEQVQSRPGKEAKMTPKPDAVPEEKPLGKLHRKIALITGGDSGIGRAVALLFAKEGADIAIAYLNEHEDAEETKLLVEEKGRTCIIIPGDLSKETNCKRAVEKTVKKFGKIDVLVNNAAIHYESKKLEDITTEQLLKTFSTNIFSYFWITKYALPSITSGGSIINTTSVTAYRGSGGLIDYASTKGAIVSFTRSLAANLVKRKIRVNGVAPGPIWTPLIASSFKSEKVSKFGSDAPMERAGEPAEVAPSYLFLACSDSSYMTGQVLHPNGGEIING</sequence>
<dbReference type="InterPro" id="IPR002347">
    <property type="entry name" value="SDR_fam"/>
</dbReference>
<dbReference type="PANTHER" id="PTHR48107">
    <property type="entry name" value="NADPH-DEPENDENT ALDEHYDE REDUCTASE-LIKE PROTEIN, CHLOROPLASTIC-RELATED"/>
    <property type="match status" value="1"/>
</dbReference>
<name>A0ABS5VM74_9BACT</name>
<keyword evidence="5" id="KW-1185">Reference proteome</keyword>
<gene>
    <name evidence="4" type="ORF">KK060_04615</name>
</gene>
<dbReference type="InterPro" id="IPR036291">
    <property type="entry name" value="NAD(P)-bd_dom_sf"/>
</dbReference>
<dbReference type="PRINTS" id="PR00081">
    <property type="entry name" value="GDHRDH"/>
</dbReference>
<evidence type="ECO:0000313" key="4">
    <source>
        <dbReference type="EMBL" id="MBT1702550.1"/>
    </source>
</evidence>
<feature type="compositionally biased region" description="Basic and acidic residues" evidence="3">
    <location>
        <begin position="11"/>
        <end position="36"/>
    </location>
</feature>
<dbReference type="PRINTS" id="PR00080">
    <property type="entry name" value="SDRFAMILY"/>
</dbReference>
<proteinExistence type="inferred from homology"/>
<dbReference type="InterPro" id="IPR020904">
    <property type="entry name" value="Sc_DH/Rdtase_CS"/>
</dbReference>
<dbReference type="SUPFAM" id="SSF51735">
    <property type="entry name" value="NAD(P)-binding Rossmann-fold domains"/>
    <property type="match status" value="1"/>
</dbReference>
<protein>
    <submittedName>
        <fullName evidence="4">SDR family oxidoreductase</fullName>
    </submittedName>
</protein>
<dbReference type="PANTHER" id="PTHR48107:SF16">
    <property type="entry name" value="NADPH-DEPENDENT ALDEHYDE REDUCTASE 1, CHLOROPLASTIC"/>
    <property type="match status" value="1"/>
</dbReference>
<dbReference type="RefSeq" id="WP_254152518.1">
    <property type="nucleotide sequence ID" value="NZ_JAHESD010000006.1"/>
</dbReference>
<dbReference type="Proteomes" id="UP000772618">
    <property type="component" value="Unassembled WGS sequence"/>
</dbReference>
<dbReference type="PROSITE" id="PS00061">
    <property type="entry name" value="ADH_SHORT"/>
    <property type="match status" value="1"/>
</dbReference>
<feature type="compositionally biased region" description="Basic residues" evidence="3">
    <location>
        <begin position="1"/>
        <end position="10"/>
    </location>
</feature>
<dbReference type="Pfam" id="PF13561">
    <property type="entry name" value="adh_short_C2"/>
    <property type="match status" value="1"/>
</dbReference>
<dbReference type="CDD" id="cd05355">
    <property type="entry name" value="SDR_c1"/>
    <property type="match status" value="1"/>
</dbReference>